<evidence type="ECO:0000313" key="9">
    <source>
        <dbReference type="EMBL" id="CAD6499991.1"/>
    </source>
</evidence>
<sequence length="418" mass="45132">MIFARVLGVKRALDCRYFTCSATRVADYTHAIVGGGVVGLAIARQLATRVGTSTVILEKNPAIGLETSSRNSEVIHAGLYYGPESLKTRLCIRGKQLLYALCSTYSIPYARIGKWIVAHTEQQQEELVKLYKFSQTLPDVPTQFISQERALREEPFVHAPNGILESPSTGIVNSHALMQFLQGNFEENGGDLAICSLVTDIEALGERGSSGWDITILDQRSGKRSKFSSEIIINSAGLGACEVHNLILPQAQHRQQFYAKGNYFSCTRSRPLASRLIYPAPEPGLGGLGTHLTLDLSGGMRFGPDVEWVESVADLSVSLENLPHALKAIHKFLPALDCDTIVPAYAGIRPKLAQGAAAGAGPGFVDFYIQLESNWVGFVNLLGIESPGLTSSLAIAELVESFLYGSQANLGQGTVGHL</sequence>
<dbReference type="InterPro" id="IPR006076">
    <property type="entry name" value="FAD-dep_OxRdtase"/>
</dbReference>
<evidence type="ECO:0000256" key="2">
    <source>
        <dbReference type="ARBA" id="ARBA00022630"/>
    </source>
</evidence>
<feature type="domain" description="FAD dependent oxidoreductase" evidence="8">
    <location>
        <begin position="31"/>
        <end position="399"/>
    </location>
</feature>
<gene>
    <name evidence="9" type="ORF">BGTH12_LOCUS1349</name>
</gene>
<evidence type="ECO:0000256" key="1">
    <source>
        <dbReference type="ARBA" id="ARBA00001974"/>
    </source>
</evidence>
<protein>
    <recommendedName>
        <fullName evidence="7">L-2-hydroxyglutarate dehydrogenase, mitochondrial</fullName>
        <ecNumber evidence="6">1.1.99.2</ecNumber>
    </recommendedName>
</protein>
<keyword evidence="2" id="KW-0285">Flavoprotein</keyword>
<evidence type="ECO:0000256" key="3">
    <source>
        <dbReference type="ARBA" id="ARBA00022827"/>
    </source>
</evidence>
<comment type="cofactor">
    <cofactor evidence="1">
        <name>FAD</name>
        <dbReference type="ChEBI" id="CHEBI:57692"/>
    </cofactor>
</comment>
<proteinExistence type="predicted"/>
<evidence type="ECO:0000256" key="6">
    <source>
        <dbReference type="ARBA" id="ARBA00038878"/>
    </source>
</evidence>
<dbReference type="EC" id="1.1.99.2" evidence="6"/>
<dbReference type="EMBL" id="CAJHIT010000002">
    <property type="protein sequence ID" value="CAD6499991.1"/>
    <property type="molecule type" value="Genomic_DNA"/>
</dbReference>
<evidence type="ECO:0000256" key="4">
    <source>
        <dbReference type="ARBA" id="ARBA00023002"/>
    </source>
</evidence>
<comment type="catalytic activity">
    <reaction evidence="5">
        <text>(S)-2-hydroxyglutarate + A = 2-oxoglutarate + AH2</text>
        <dbReference type="Rhea" id="RHEA:21252"/>
        <dbReference type="ChEBI" id="CHEBI:13193"/>
        <dbReference type="ChEBI" id="CHEBI:16782"/>
        <dbReference type="ChEBI" id="CHEBI:16810"/>
        <dbReference type="ChEBI" id="CHEBI:17499"/>
        <dbReference type="EC" id="1.1.99.2"/>
    </reaction>
</comment>
<dbReference type="Pfam" id="PF01266">
    <property type="entry name" value="DAO"/>
    <property type="match status" value="1"/>
</dbReference>
<evidence type="ECO:0000256" key="7">
    <source>
        <dbReference type="ARBA" id="ARBA00041137"/>
    </source>
</evidence>
<organism evidence="9 10">
    <name type="scientific">Blumeria graminis f. sp. triticale</name>
    <dbReference type="NCBI Taxonomy" id="1689686"/>
    <lineage>
        <taxon>Eukaryota</taxon>
        <taxon>Fungi</taxon>
        <taxon>Dikarya</taxon>
        <taxon>Ascomycota</taxon>
        <taxon>Pezizomycotina</taxon>
        <taxon>Leotiomycetes</taxon>
        <taxon>Erysiphales</taxon>
        <taxon>Erysiphaceae</taxon>
        <taxon>Blumeria</taxon>
    </lineage>
</organism>
<dbReference type="PANTHER" id="PTHR43104:SF4">
    <property type="entry name" value="L-2-HYDROXYGLUTARATE DEHYDROGENASE, MITOCHONDRIAL"/>
    <property type="match status" value="1"/>
</dbReference>
<evidence type="ECO:0000256" key="5">
    <source>
        <dbReference type="ARBA" id="ARBA00036066"/>
    </source>
</evidence>
<reference evidence="9" key="1">
    <citation type="submission" date="2020-10" db="EMBL/GenBank/DDBJ databases">
        <authorList>
            <person name="Muller C M."/>
        </authorList>
    </citation>
    <scope>NUCLEOTIDE SEQUENCE</scope>
    <source>
        <strain evidence="9">THUN-12</strain>
    </source>
</reference>
<evidence type="ECO:0000259" key="8">
    <source>
        <dbReference type="Pfam" id="PF01266"/>
    </source>
</evidence>
<dbReference type="PANTHER" id="PTHR43104">
    <property type="entry name" value="L-2-HYDROXYGLUTARATE DEHYDROGENASE, MITOCHONDRIAL"/>
    <property type="match status" value="1"/>
</dbReference>
<keyword evidence="4" id="KW-0560">Oxidoreductase</keyword>
<comment type="caution">
    <text evidence="9">The sequence shown here is derived from an EMBL/GenBank/DDBJ whole genome shotgun (WGS) entry which is preliminary data.</text>
</comment>
<name>A0A9W4DI19_BLUGR</name>
<accession>A0A9W4DI19</accession>
<evidence type="ECO:0000313" key="10">
    <source>
        <dbReference type="Proteomes" id="UP000683417"/>
    </source>
</evidence>
<dbReference type="AlphaFoldDB" id="A0A9W4DI19"/>
<dbReference type="Proteomes" id="UP000683417">
    <property type="component" value="Unassembled WGS sequence"/>
</dbReference>
<keyword evidence="3" id="KW-0274">FAD</keyword>
<dbReference type="GO" id="GO:0047545">
    <property type="term" value="F:(S)-2-hydroxyglutarate dehydrogenase activity"/>
    <property type="evidence" value="ECO:0007669"/>
    <property type="project" value="UniProtKB-EC"/>
</dbReference>